<organism evidence="2 3">
    <name type="scientific">Spiroplasma eriocheiris</name>
    <dbReference type="NCBI Taxonomy" id="315358"/>
    <lineage>
        <taxon>Bacteria</taxon>
        <taxon>Bacillati</taxon>
        <taxon>Mycoplasmatota</taxon>
        <taxon>Mollicutes</taxon>
        <taxon>Entomoplasmatales</taxon>
        <taxon>Spiroplasmataceae</taxon>
        <taxon>Spiroplasma</taxon>
    </lineage>
</organism>
<evidence type="ECO:0000313" key="3">
    <source>
        <dbReference type="Proteomes" id="UP000035661"/>
    </source>
</evidence>
<reference evidence="2 3" key="1">
    <citation type="journal article" date="2015" name="Genome Biol. Evol.">
        <title>Found and Lost: The Fates of Horizontally Acquired Genes in Arthropod-Symbiotic Spiroplasma.</title>
        <authorList>
            <person name="Lo W.S."/>
            <person name="Gasparich G.E."/>
            <person name="Kuo C.H."/>
        </authorList>
    </citation>
    <scope>NUCLEOTIDE SEQUENCE [LARGE SCALE GENOMIC DNA]</scope>
    <source>
        <strain evidence="3">TDA-040725-5</strain>
    </source>
</reference>
<feature type="signal peptide" evidence="1">
    <location>
        <begin position="1"/>
        <end position="23"/>
    </location>
</feature>
<name>A0A0H3XMN9_9MOLU</name>
<evidence type="ECO:0000256" key="1">
    <source>
        <dbReference type="SAM" id="SignalP"/>
    </source>
</evidence>
<feature type="chain" id="PRO_5005204282" description="Lipoprotein" evidence="1">
    <location>
        <begin position="24"/>
        <end position="204"/>
    </location>
</feature>
<dbReference type="RefSeq" id="WP_047791488.1">
    <property type="nucleotide sequence ID" value="NZ_CP011856.1"/>
</dbReference>
<dbReference type="EMBL" id="CP011856">
    <property type="protein sequence ID" value="AKM54262.1"/>
    <property type="molecule type" value="Genomic_DNA"/>
</dbReference>
<reference evidence="3" key="2">
    <citation type="submission" date="2015-06" db="EMBL/GenBank/DDBJ databases">
        <title>Complete genome sequence of Spiroplasma eriocheiris TDA-040725-5 (DSM 21848).</title>
        <authorList>
            <person name="Lo W.-S."/>
            <person name="Kuo C.-H."/>
        </authorList>
    </citation>
    <scope>NUCLEOTIDE SEQUENCE [LARGE SCALE GENOMIC DNA]</scope>
    <source>
        <strain evidence="3">TDA-040725-5</strain>
    </source>
</reference>
<keyword evidence="1" id="KW-0732">Signal</keyword>
<dbReference type="STRING" id="315358.SERIO_v1c06970"/>
<dbReference type="NCBIfam" id="NF038029">
    <property type="entry name" value="LP_plasma"/>
    <property type="match status" value="1"/>
</dbReference>
<dbReference type="InterPro" id="IPR054816">
    <property type="entry name" value="Lipoprotein_mollicutes-type_CS"/>
</dbReference>
<evidence type="ECO:0008006" key="4">
    <source>
        <dbReference type="Google" id="ProtNLM"/>
    </source>
</evidence>
<dbReference type="KEGG" id="seri:SERIO_v1c06970"/>
<evidence type="ECO:0000313" key="2">
    <source>
        <dbReference type="EMBL" id="AKM54262.1"/>
    </source>
</evidence>
<dbReference type="Proteomes" id="UP000035661">
    <property type="component" value="Chromosome"/>
</dbReference>
<dbReference type="AlphaFoldDB" id="A0A0H3XMN9"/>
<proteinExistence type="predicted"/>
<dbReference type="PATRIC" id="fig|743698.3.peg.699"/>
<gene>
    <name evidence="2" type="ORF">SERIO_v1c06970</name>
</gene>
<accession>A0A0H3XMN9</accession>
<protein>
    <recommendedName>
        <fullName evidence="4">Lipoprotein</fullName>
    </recommendedName>
</protein>
<keyword evidence="3" id="KW-1185">Reference proteome</keyword>
<sequence length="204" mass="22699">MKKLLAILGAVGLTATGASNIVACDNNKSEDKKDLPPDPNPTYNAKDYVTYAQGIIGVNFFDPNKDPSTPPLLTNTSFVVPTKIDYKPSPTMDEGIIKAFGKNFDVLQWIAAIQNEYEKLATALHVNKEHDSNLDKEVWNFDKIKIDSLNADNQYKFSHTGDITKLAWNISIKLTHKNTTDGKEYSTDFNSSGEMKFVDIFSNS</sequence>